<dbReference type="InterPro" id="IPR011990">
    <property type="entry name" value="TPR-like_helical_dom_sf"/>
</dbReference>
<dbReference type="SMART" id="SM00028">
    <property type="entry name" value="TPR"/>
    <property type="match status" value="4"/>
</dbReference>
<proteinExistence type="predicted"/>
<reference evidence="1 2" key="1">
    <citation type="journal article" date="2015" name="Parasit. Vectors">
        <title>Draft genome of the scabies mite.</title>
        <authorList>
            <person name="Rider S.D.Jr."/>
            <person name="Morgan M.S."/>
            <person name="Arlian L.G."/>
        </authorList>
    </citation>
    <scope>NUCLEOTIDE SEQUENCE [LARGE SCALE GENOMIC DNA]</scope>
    <source>
        <strain evidence="1">Arlian Lab</strain>
    </source>
</reference>
<gene>
    <name evidence="1" type="ORF">QR98_0015260</name>
</gene>
<dbReference type="AlphaFoldDB" id="A0A131ZWC4"/>
<evidence type="ECO:0000313" key="1">
    <source>
        <dbReference type="EMBL" id="KPM03096.1"/>
    </source>
</evidence>
<dbReference type="PROSITE" id="PS50005">
    <property type="entry name" value="TPR"/>
    <property type="match status" value="3"/>
</dbReference>
<protein>
    <submittedName>
        <fullName evidence="1">General transcription factor 3C polypeptide 3-like protein</fullName>
    </submittedName>
</protein>
<accession>A0A131ZWC4</accession>
<dbReference type="InterPro" id="IPR019734">
    <property type="entry name" value="TPR_rpt"/>
</dbReference>
<sequence length="842" mass="99155">MAEDHIKILLNMRDGRSEIDQDLSLIEDLNVDDYSEQDNFDDKDLRQSSNEKIKSKRKKLKLSTNLPQNDSLSFEEQKEIEGPIEIDLRNVYRTYGINPIDTRQKSLKRQSKNIINSSIGEAYMKFVYNKEEEAINLLFEIIRMNPLDPEPYEALGDIYLKMGNYNKALEFYLLEIEFNPTDSKKWADLADIASLNRMYKSALQFYSKAIKLSPRNTTYYIKKSNLLEQLRQFDDALKILEKILSFIDPEEYQIKFAILFRIADIYNTHLNNSKEALIVVEELIKECSLKNSIKSDSIKFYLPNYFDILLANHRTNDVIRYFIEFKLINLDFDDENLLDSESHQLKETTIELILSNLGEENFFKCDLVLKSKLICAFIYLNKIDRIVLFLNEFESIDDDVSVQESIYRSLIPALMELARYDEAHKFVTKLLRNSQTSKYWFWCGFCLRQMFKDEKAIEAFERSIQMDSNNYDAVNALSDLCNEIGMPERALGNVNVDHLKNDVHLLVNRCNLLFICKRWSEFIVNSEILLGSDVYFFENLTEINEMIYRSLTSTSLLRSAKGLRRSYSKRNNLTKLYGGQLTLEQFFSLWKKAIFVLLNYLKEEDRAVRWAFSGLLSSFNSQLIQPILLIIFRTCLEAKYRSFTFDLAKVLIKENLNSGQMWYAFSAMMNNIYQDFRHKRFCIRLWAEHPENVHILLMNGHIAFLNSRYIHALGIYLMIYRMRTAYRYDSFHVASMYMHLIYQNNTVDKCSLFAQMVAFLYDYVQKVGKCQETYYNVGRAFHQLGFVRYALELYRSALKTPLKIHDKRFDLSPEIAYNMAQILKNSGQQLQANELILNYCTI</sequence>
<dbReference type="GO" id="GO:0000127">
    <property type="term" value="C:transcription factor TFIIIC complex"/>
    <property type="evidence" value="ECO:0007669"/>
    <property type="project" value="TreeGrafter"/>
</dbReference>
<dbReference type="Proteomes" id="UP000616769">
    <property type="component" value="Unassembled WGS sequence"/>
</dbReference>
<dbReference type="GO" id="GO:0006383">
    <property type="term" value="P:transcription by RNA polymerase III"/>
    <property type="evidence" value="ECO:0007669"/>
    <property type="project" value="InterPro"/>
</dbReference>
<dbReference type="InterPro" id="IPR039340">
    <property type="entry name" value="Tfc4/TFIIIC-102/Sfc4"/>
</dbReference>
<dbReference type="PROSITE" id="PS50293">
    <property type="entry name" value="TPR_REGION"/>
    <property type="match status" value="1"/>
</dbReference>
<comment type="caution">
    <text evidence="1">The sequence shown here is derived from an EMBL/GenBank/DDBJ whole genome shotgun (WGS) entry which is preliminary data.</text>
</comment>
<dbReference type="OrthoDB" id="151490at2759"/>
<dbReference type="PANTHER" id="PTHR23082">
    <property type="entry name" value="TRANSCRIPTION INITIATION FACTOR IIIC TFIIIC , POLYPEPTIDE 3-RELATED"/>
    <property type="match status" value="1"/>
</dbReference>
<evidence type="ECO:0000313" key="2">
    <source>
        <dbReference type="Proteomes" id="UP000616769"/>
    </source>
</evidence>
<name>A0A131ZWC4_SARSC</name>
<dbReference type="SUPFAM" id="SSF48452">
    <property type="entry name" value="TPR-like"/>
    <property type="match status" value="3"/>
</dbReference>
<organism evidence="1 2">
    <name type="scientific">Sarcoptes scabiei</name>
    <name type="common">Itch mite</name>
    <name type="synonym">Acarus scabiei</name>
    <dbReference type="NCBI Taxonomy" id="52283"/>
    <lineage>
        <taxon>Eukaryota</taxon>
        <taxon>Metazoa</taxon>
        <taxon>Ecdysozoa</taxon>
        <taxon>Arthropoda</taxon>
        <taxon>Chelicerata</taxon>
        <taxon>Arachnida</taxon>
        <taxon>Acari</taxon>
        <taxon>Acariformes</taxon>
        <taxon>Sarcoptiformes</taxon>
        <taxon>Astigmata</taxon>
        <taxon>Psoroptidia</taxon>
        <taxon>Sarcoptoidea</taxon>
        <taxon>Sarcoptidae</taxon>
        <taxon>Sarcoptinae</taxon>
        <taxon>Sarcoptes</taxon>
    </lineage>
</organism>
<dbReference type="EMBL" id="JXLN01004068">
    <property type="protein sequence ID" value="KPM03096.1"/>
    <property type="molecule type" value="Genomic_DNA"/>
</dbReference>
<dbReference type="VEuPathDB" id="VectorBase:SSCA002817"/>
<dbReference type="Pfam" id="PF13181">
    <property type="entry name" value="TPR_8"/>
    <property type="match status" value="2"/>
</dbReference>
<dbReference type="PANTHER" id="PTHR23082:SF0">
    <property type="entry name" value="GENERAL TRANSCRIPTION FACTOR 3C POLYPEPTIDE 3"/>
    <property type="match status" value="1"/>
</dbReference>
<dbReference type="Gene3D" id="1.25.40.10">
    <property type="entry name" value="Tetratricopeptide repeat domain"/>
    <property type="match status" value="3"/>
</dbReference>